<protein>
    <submittedName>
        <fullName evidence="1">Uncharacterized protein</fullName>
    </submittedName>
</protein>
<reference evidence="1" key="1">
    <citation type="submission" date="2020-03" db="EMBL/GenBank/DDBJ databases">
        <title>The deep terrestrial virosphere.</title>
        <authorList>
            <person name="Holmfeldt K."/>
            <person name="Nilsson E."/>
            <person name="Simone D."/>
            <person name="Lopez-Fernandez M."/>
            <person name="Wu X."/>
            <person name="de Brujin I."/>
            <person name="Lundin D."/>
            <person name="Andersson A."/>
            <person name="Bertilsson S."/>
            <person name="Dopson M."/>
        </authorList>
    </citation>
    <scope>NUCLEOTIDE SEQUENCE</scope>
    <source>
        <strain evidence="1">TM448A00186</strain>
        <strain evidence="2">TM448B02294</strain>
    </source>
</reference>
<organism evidence="1">
    <name type="scientific">viral metagenome</name>
    <dbReference type="NCBI Taxonomy" id="1070528"/>
    <lineage>
        <taxon>unclassified sequences</taxon>
        <taxon>metagenomes</taxon>
        <taxon>organismal metagenomes</taxon>
    </lineage>
</organism>
<dbReference type="EMBL" id="MT144899">
    <property type="protein sequence ID" value="QJI01112.1"/>
    <property type="molecule type" value="Genomic_DNA"/>
</dbReference>
<dbReference type="EMBL" id="MT143986">
    <property type="protein sequence ID" value="QJA45101.1"/>
    <property type="molecule type" value="Genomic_DNA"/>
</dbReference>
<gene>
    <name evidence="1" type="ORF">TM448A00186_0013</name>
    <name evidence="2" type="ORF">TM448B02294_0005</name>
</gene>
<name>A0A6H1ZCE5_9ZZZZ</name>
<evidence type="ECO:0000313" key="1">
    <source>
        <dbReference type="EMBL" id="QJA45101.1"/>
    </source>
</evidence>
<accession>A0A6H1ZCE5</accession>
<dbReference type="AlphaFoldDB" id="A0A6H1ZCE5"/>
<evidence type="ECO:0000313" key="2">
    <source>
        <dbReference type="EMBL" id="QJI01112.1"/>
    </source>
</evidence>
<proteinExistence type="predicted"/>
<sequence>MQYAIYFRDLIPEVQEEILDFYGIKKEEDGNFPDCPIVILEREIKNKEYK</sequence>